<keyword evidence="10 15" id="KW-0067">ATP-binding</keyword>
<dbReference type="HAMAP" id="MF_01458">
    <property type="entry name" value="FtsH"/>
    <property type="match status" value="1"/>
</dbReference>
<dbReference type="Pfam" id="PF01434">
    <property type="entry name" value="Peptidase_M41"/>
    <property type="match status" value="1"/>
</dbReference>
<dbReference type="GO" id="GO:0004222">
    <property type="term" value="F:metalloendopeptidase activity"/>
    <property type="evidence" value="ECO:0007669"/>
    <property type="project" value="InterPro"/>
</dbReference>
<feature type="transmembrane region" description="Helical" evidence="15">
    <location>
        <begin position="12"/>
        <end position="30"/>
    </location>
</feature>
<dbReference type="InterPro" id="IPR011546">
    <property type="entry name" value="Pept_M41_FtsH_extracell"/>
</dbReference>
<dbReference type="AlphaFoldDB" id="A0A1V6CC38"/>
<dbReference type="GO" id="GO:0008270">
    <property type="term" value="F:zinc ion binding"/>
    <property type="evidence" value="ECO:0007669"/>
    <property type="project" value="UniProtKB-UniRule"/>
</dbReference>
<evidence type="ECO:0000256" key="8">
    <source>
        <dbReference type="ARBA" id="ARBA00022801"/>
    </source>
</evidence>
<keyword evidence="3 15" id="KW-1003">Cell membrane</keyword>
<evidence type="ECO:0000256" key="5">
    <source>
        <dbReference type="ARBA" id="ARBA00022692"/>
    </source>
</evidence>
<dbReference type="EMBL" id="MWDQ01000040">
    <property type="protein sequence ID" value="OQB74447.1"/>
    <property type="molecule type" value="Genomic_DNA"/>
</dbReference>
<keyword evidence="11 15" id="KW-1133">Transmembrane helix</keyword>
<accession>A0A1V6CC38</accession>
<protein>
    <recommendedName>
        <fullName evidence="15">ATP-dependent zinc metalloprotease FtsH</fullName>
        <ecNumber evidence="15">3.4.24.-</ecNumber>
    </recommendedName>
</protein>
<dbReference type="Gene3D" id="3.40.50.300">
    <property type="entry name" value="P-loop containing nucleotide triphosphate hydrolases"/>
    <property type="match status" value="1"/>
</dbReference>
<organism evidence="18">
    <name type="scientific">candidate division TA06 bacterium ADurb.Bin131</name>
    <dbReference type="NCBI Taxonomy" id="1852827"/>
    <lineage>
        <taxon>Bacteria</taxon>
        <taxon>Bacteria division TA06</taxon>
    </lineage>
</organism>
<dbReference type="PROSITE" id="PS00674">
    <property type="entry name" value="AAA"/>
    <property type="match status" value="1"/>
</dbReference>
<dbReference type="InterPro" id="IPR037219">
    <property type="entry name" value="Peptidase_M41-like"/>
</dbReference>
<dbReference type="FunFam" id="3.40.50.300:FF:000001">
    <property type="entry name" value="ATP-dependent zinc metalloprotease FtsH"/>
    <property type="match status" value="1"/>
</dbReference>
<dbReference type="InterPro" id="IPR003959">
    <property type="entry name" value="ATPase_AAA_core"/>
</dbReference>
<dbReference type="GO" id="GO:0005886">
    <property type="term" value="C:plasma membrane"/>
    <property type="evidence" value="ECO:0007669"/>
    <property type="project" value="UniProtKB-SubCell"/>
</dbReference>
<dbReference type="Pfam" id="PF17862">
    <property type="entry name" value="AAA_lid_3"/>
    <property type="match status" value="1"/>
</dbReference>
<keyword evidence="4 15" id="KW-0645">Protease</keyword>
<evidence type="ECO:0000256" key="13">
    <source>
        <dbReference type="ARBA" id="ARBA00023136"/>
    </source>
</evidence>
<feature type="binding site" evidence="15">
    <location>
        <begin position="200"/>
        <end position="207"/>
    </location>
    <ligand>
        <name>ATP</name>
        <dbReference type="ChEBI" id="CHEBI:30616"/>
    </ligand>
</feature>
<evidence type="ECO:0000256" key="4">
    <source>
        <dbReference type="ARBA" id="ARBA00022670"/>
    </source>
</evidence>
<dbReference type="GO" id="GO:0016887">
    <property type="term" value="F:ATP hydrolysis activity"/>
    <property type="evidence" value="ECO:0007669"/>
    <property type="project" value="UniProtKB-UniRule"/>
</dbReference>
<keyword evidence="8 15" id="KW-0378">Hydrolase</keyword>
<dbReference type="SUPFAM" id="SSF52540">
    <property type="entry name" value="P-loop containing nucleoside triphosphate hydrolases"/>
    <property type="match status" value="1"/>
</dbReference>
<evidence type="ECO:0000256" key="3">
    <source>
        <dbReference type="ARBA" id="ARBA00022475"/>
    </source>
</evidence>
<evidence type="ECO:0000256" key="11">
    <source>
        <dbReference type="ARBA" id="ARBA00022989"/>
    </source>
</evidence>
<comment type="function">
    <text evidence="15">Acts as a processive, ATP-dependent zinc metallopeptidase for both cytoplasmic and membrane proteins. Plays a role in the quality control of integral membrane proteins.</text>
</comment>
<keyword evidence="7 15" id="KW-0547">Nucleotide-binding</keyword>
<dbReference type="SMART" id="SM00382">
    <property type="entry name" value="AAA"/>
    <property type="match status" value="1"/>
</dbReference>
<dbReference type="Pfam" id="PF00004">
    <property type="entry name" value="AAA"/>
    <property type="match status" value="1"/>
</dbReference>
<evidence type="ECO:0000256" key="9">
    <source>
        <dbReference type="ARBA" id="ARBA00022833"/>
    </source>
</evidence>
<dbReference type="InterPro" id="IPR005936">
    <property type="entry name" value="FtsH"/>
</dbReference>
<feature type="domain" description="AAA+ ATPase" evidence="17">
    <location>
        <begin position="192"/>
        <end position="331"/>
    </location>
</feature>
<dbReference type="FunFam" id="1.10.8.60:FF:000001">
    <property type="entry name" value="ATP-dependent zinc metalloprotease FtsH"/>
    <property type="match status" value="1"/>
</dbReference>
<evidence type="ECO:0000256" key="10">
    <source>
        <dbReference type="ARBA" id="ARBA00022840"/>
    </source>
</evidence>
<dbReference type="InterPro" id="IPR003593">
    <property type="entry name" value="AAA+_ATPase"/>
</dbReference>
<comment type="similarity">
    <text evidence="2 15">In the C-terminal section; belongs to the peptidase M41 family.</text>
</comment>
<evidence type="ECO:0000313" key="18">
    <source>
        <dbReference type="EMBL" id="OQB74447.1"/>
    </source>
</evidence>
<keyword evidence="6 15" id="KW-0479">Metal-binding</keyword>
<evidence type="ECO:0000256" key="1">
    <source>
        <dbReference type="ARBA" id="ARBA00004370"/>
    </source>
</evidence>
<comment type="similarity">
    <text evidence="16">Belongs to the AAA ATPase family.</text>
</comment>
<evidence type="ECO:0000256" key="12">
    <source>
        <dbReference type="ARBA" id="ARBA00023049"/>
    </source>
</evidence>
<evidence type="ECO:0000256" key="15">
    <source>
        <dbReference type="HAMAP-Rule" id="MF_01458"/>
    </source>
</evidence>
<comment type="caution">
    <text evidence="18">The sequence shown here is derived from an EMBL/GenBank/DDBJ whole genome shotgun (WGS) entry which is preliminary data.</text>
</comment>
<evidence type="ECO:0000256" key="14">
    <source>
        <dbReference type="ARBA" id="ARBA00061570"/>
    </source>
</evidence>
<dbReference type="FunFam" id="1.20.58.760:FF:000001">
    <property type="entry name" value="ATP-dependent zinc metalloprotease FtsH"/>
    <property type="match status" value="1"/>
</dbReference>
<dbReference type="Gene3D" id="3.30.720.210">
    <property type="match status" value="1"/>
</dbReference>
<dbReference type="InterPro" id="IPR027417">
    <property type="entry name" value="P-loop_NTPase"/>
</dbReference>
<keyword evidence="13 15" id="KW-0472">Membrane</keyword>
<dbReference type="Gene3D" id="1.10.8.60">
    <property type="match status" value="1"/>
</dbReference>
<comment type="similarity">
    <text evidence="14 15">In the central section; belongs to the AAA ATPase family.</text>
</comment>
<dbReference type="CDD" id="cd19501">
    <property type="entry name" value="RecA-like_FtsH"/>
    <property type="match status" value="1"/>
</dbReference>
<feature type="binding site" evidence="15">
    <location>
        <position position="498"/>
    </location>
    <ligand>
        <name>Zn(2+)</name>
        <dbReference type="ChEBI" id="CHEBI:29105"/>
        <note>catalytic</note>
    </ligand>
</feature>
<dbReference type="Proteomes" id="UP000485562">
    <property type="component" value="Unassembled WGS sequence"/>
</dbReference>
<dbReference type="PANTHER" id="PTHR23076">
    <property type="entry name" value="METALLOPROTEASE M41 FTSH"/>
    <property type="match status" value="1"/>
</dbReference>
<proteinExistence type="inferred from homology"/>
<feature type="binding site" evidence="15">
    <location>
        <position position="426"/>
    </location>
    <ligand>
        <name>Zn(2+)</name>
        <dbReference type="ChEBI" id="CHEBI:29105"/>
        <note>catalytic</note>
    </ligand>
</feature>
<gene>
    <name evidence="15 18" type="primary">ftsH</name>
    <name evidence="18" type="ORF">BWX89_00526</name>
</gene>
<comment type="cofactor">
    <cofactor evidence="15">
        <name>Zn(2+)</name>
        <dbReference type="ChEBI" id="CHEBI:29105"/>
    </cofactor>
    <text evidence="15">Binds 1 zinc ion per subunit.</text>
</comment>
<dbReference type="GO" id="GO:0005524">
    <property type="term" value="F:ATP binding"/>
    <property type="evidence" value="ECO:0007669"/>
    <property type="project" value="UniProtKB-UniRule"/>
</dbReference>
<dbReference type="GO" id="GO:0006508">
    <property type="term" value="P:proteolysis"/>
    <property type="evidence" value="ECO:0007669"/>
    <property type="project" value="UniProtKB-KW"/>
</dbReference>
<reference evidence="18" key="1">
    <citation type="submission" date="2017-02" db="EMBL/GenBank/DDBJ databases">
        <title>Delving into the versatile metabolic prowess of the omnipresent phylum Bacteroidetes.</title>
        <authorList>
            <person name="Nobu M.K."/>
            <person name="Mei R."/>
            <person name="Narihiro T."/>
            <person name="Kuroda K."/>
            <person name="Liu W.-T."/>
        </authorList>
    </citation>
    <scope>NUCLEOTIDE SEQUENCE</scope>
    <source>
        <strain evidence="18">ADurb.Bin131</strain>
    </source>
</reference>
<sequence length="612" mass="67740">MGKQPESPKNNLLKGFAVWILLGLMLFLVVKTASTIAESHKTLNYSDFLEEVEKGNIQGTLIVKHGYVYGSLKDGTKFQTYAGDDKDLLSILRENKVSFKVEPASDFWAGLFINIIPVILIVVFFLFLVNRQASSESNKVFSFSRSKPTIPDSKNKITFADVAGSEEEKEELREIIDFLKDPKKFQRLGGKIPKGVLLVGPPGTGKTLLAKAVAGEAGVPFLGMSGSDFVEMFVGVGAARVRDLFRQAKKVAPSIIFIDEIDAVGRQRFAGLGGGHDEREQTLNQLLVEMDGFATDQGIIVIAATNRPDVLDPALTRPGRFDRTIVVSLPDIKEREAILRVHTRNKPLSPSVDLSVISRGTSGLSGADLANIANEAALLAARKGKNQIDMEDFEAAKDKILMGVERRSLVISEEEKKIIAYHEAGHTIVQQSLPEIHPVHKVTIIPHGNALGVTHTLPEKDRFIESDTYFHNTLAALLAGRVTEKIVFGKMFTGSENDLKVATEIARRMVCEWGMSEKLGPVSFREHEAVFLGRDLVQQRTLSEETNREIDNEIKRILEQASRTAEKILQENRDKLDILVNKLLEYETLTTQQINEILGGNNGKESRQQSSD</sequence>
<comment type="subcellular location">
    <subcellularLocation>
        <location evidence="15">Cell membrane</location>
        <topology evidence="15">Multi-pass membrane protein</topology>
        <orientation evidence="15">Cytoplasmic side</orientation>
    </subcellularLocation>
    <subcellularLocation>
        <location evidence="1">Membrane</location>
    </subcellularLocation>
</comment>
<dbReference type="GO" id="GO:0030163">
    <property type="term" value="P:protein catabolic process"/>
    <property type="evidence" value="ECO:0007669"/>
    <property type="project" value="UniProtKB-UniRule"/>
</dbReference>
<feature type="binding site" evidence="15">
    <location>
        <position position="422"/>
    </location>
    <ligand>
        <name>Zn(2+)</name>
        <dbReference type="ChEBI" id="CHEBI:29105"/>
        <note>catalytic</note>
    </ligand>
</feature>
<evidence type="ECO:0000256" key="16">
    <source>
        <dbReference type="RuleBase" id="RU003651"/>
    </source>
</evidence>
<keyword evidence="9 15" id="KW-0862">Zinc</keyword>
<evidence type="ECO:0000256" key="7">
    <source>
        <dbReference type="ARBA" id="ARBA00022741"/>
    </source>
</evidence>
<feature type="transmembrane region" description="Helical" evidence="15">
    <location>
        <begin position="107"/>
        <end position="129"/>
    </location>
</feature>
<name>A0A1V6CC38_UNCT6</name>
<dbReference type="Gene3D" id="1.20.58.760">
    <property type="entry name" value="Peptidase M41"/>
    <property type="match status" value="1"/>
</dbReference>
<dbReference type="InterPro" id="IPR041569">
    <property type="entry name" value="AAA_lid_3"/>
</dbReference>
<keyword evidence="5 15" id="KW-0812">Transmembrane</keyword>
<dbReference type="GO" id="GO:0004176">
    <property type="term" value="F:ATP-dependent peptidase activity"/>
    <property type="evidence" value="ECO:0007669"/>
    <property type="project" value="InterPro"/>
</dbReference>
<keyword evidence="12 15" id="KW-0482">Metalloprotease</keyword>
<dbReference type="NCBIfam" id="TIGR01241">
    <property type="entry name" value="FtsH_fam"/>
    <property type="match status" value="1"/>
</dbReference>
<evidence type="ECO:0000259" key="17">
    <source>
        <dbReference type="SMART" id="SM00382"/>
    </source>
</evidence>
<dbReference type="SUPFAM" id="SSF140990">
    <property type="entry name" value="FtsH protease domain-like"/>
    <property type="match status" value="1"/>
</dbReference>
<dbReference type="InterPro" id="IPR000642">
    <property type="entry name" value="Peptidase_M41"/>
</dbReference>
<comment type="subunit">
    <text evidence="15">Homohexamer.</text>
</comment>
<dbReference type="InterPro" id="IPR003960">
    <property type="entry name" value="ATPase_AAA_CS"/>
</dbReference>
<dbReference type="Pfam" id="PF06480">
    <property type="entry name" value="FtsH_ext"/>
    <property type="match status" value="1"/>
</dbReference>
<evidence type="ECO:0000256" key="2">
    <source>
        <dbReference type="ARBA" id="ARBA00010044"/>
    </source>
</evidence>
<feature type="active site" evidence="15">
    <location>
        <position position="423"/>
    </location>
</feature>
<evidence type="ECO:0000256" key="6">
    <source>
        <dbReference type="ARBA" id="ARBA00022723"/>
    </source>
</evidence>
<dbReference type="EC" id="3.4.24.-" evidence="15"/>
<dbReference type="PANTHER" id="PTHR23076:SF97">
    <property type="entry name" value="ATP-DEPENDENT ZINC METALLOPROTEASE YME1L1"/>
    <property type="match status" value="1"/>
</dbReference>